<dbReference type="EMBL" id="KV922059">
    <property type="protein sequence ID" value="ORE02299.1"/>
    <property type="molecule type" value="Genomic_DNA"/>
</dbReference>
<organism evidence="1">
    <name type="scientific">Rhizopus microsporus var. microsporus</name>
    <dbReference type="NCBI Taxonomy" id="86635"/>
    <lineage>
        <taxon>Eukaryota</taxon>
        <taxon>Fungi</taxon>
        <taxon>Fungi incertae sedis</taxon>
        <taxon>Mucoromycota</taxon>
        <taxon>Mucoromycotina</taxon>
        <taxon>Mucoromycetes</taxon>
        <taxon>Mucorales</taxon>
        <taxon>Mucorineae</taxon>
        <taxon>Rhizopodaceae</taxon>
        <taxon>Rhizopus</taxon>
    </lineage>
</organism>
<feature type="non-terminal residue" evidence="1">
    <location>
        <position position="53"/>
    </location>
</feature>
<gene>
    <name evidence="1" type="ORF">BCV72DRAFT_234900</name>
</gene>
<name>A0A1X0QRC9_RHIZD</name>
<proteinExistence type="predicted"/>
<protein>
    <submittedName>
        <fullName evidence="1">Uncharacterized protein</fullName>
    </submittedName>
</protein>
<accession>A0A1X0QRC9</accession>
<evidence type="ECO:0000313" key="1">
    <source>
        <dbReference type="EMBL" id="ORE02299.1"/>
    </source>
</evidence>
<dbReference type="AlphaFoldDB" id="A0A1X0QRC9"/>
<dbReference type="VEuPathDB" id="FungiDB:BCV72DRAFT_234900"/>
<sequence length="53" mass="6322">MRLENQFYSRLLEYIPNLLFRINLYPIKQCVVNVMLMEVTPLNSNFIPNFGTI</sequence>
<dbReference type="Proteomes" id="UP000242414">
    <property type="component" value="Unassembled WGS sequence"/>
</dbReference>
<reference evidence="1" key="1">
    <citation type="journal article" date="2016" name="Proc. Natl. Acad. Sci. U.S.A.">
        <title>Lipid metabolic changes in an early divergent fungus govern the establishment of a mutualistic symbiosis with endobacteria.</title>
        <authorList>
            <person name="Lastovetsky O.A."/>
            <person name="Gaspar M.L."/>
            <person name="Mondo S.J."/>
            <person name="LaButti K.M."/>
            <person name="Sandor L."/>
            <person name="Grigoriev I.V."/>
            <person name="Henry S.A."/>
            <person name="Pawlowska T.E."/>
        </authorList>
    </citation>
    <scope>NUCLEOTIDE SEQUENCE [LARGE SCALE GENOMIC DNA]</scope>
    <source>
        <strain evidence="1">ATCC 52814</strain>
    </source>
</reference>